<keyword evidence="2" id="KW-1185">Reference proteome</keyword>
<dbReference type="InParanoid" id="A0A1V8SBP2"/>
<organism evidence="1 2">
    <name type="scientific">Cryoendolithus antarcticus</name>
    <dbReference type="NCBI Taxonomy" id="1507870"/>
    <lineage>
        <taxon>Eukaryota</taxon>
        <taxon>Fungi</taxon>
        <taxon>Dikarya</taxon>
        <taxon>Ascomycota</taxon>
        <taxon>Pezizomycotina</taxon>
        <taxon>Dothideomycetes</taxon>
        <taxon>Dothideomycetidae</taxon>
        <taxon>Cladosporiales</taxon>
        <taxon>Cladosporiaceae</taxon>
        <taxon>Cryoendolithus</taxon>
    </lineage>
</organism>
<sequence length="125" mass="13822">MSTTPVFRPSVKLKAMFFDSTYKPEWKHFGADGHDEANALAGWLLSESAIGGLHRAGMHLLLAHGPDDKVYHATQALNMARDLYAGRENTRSEAQKAARDAPVRSAEDVLQVALEYERALNEQDA</sequence>
<dbReference type="AlphaFoldDB" id="A0A1V8SBP2"/>
<name>A0A1V8SBP2_9PEZI</name>
<evidence type="ECO:0000313" key="1">
    <source>
        <dbReference type="EMBL" id="OQN96493.1"/>
    </source>
</evidence>
<gene>
    <name evidence="1" type="ORF">B0A48_17066</name>
</gene>
<proteinExistence type="predicted"/>
<protein>
    <submittedName>
        <fullName evidence="1">Uncharacterized protein</fullName>
    </submittedName>
</protein>
<reference evidence="2" key="1">
    <citation type="submission" date="2017-03" db="EMBL/GenBank/DDBJ databases">
        <title>Genomes of endolithic fungi from Antarctica.</title>
        <authorList>
            <person name="Coleine C."/>
            <person name="Masonjones S."/>
            <person name="Stajich J.E."/>
        </authorList>
    </citation>
    <scope>NUCLEOTIDE SEQUENCE [LARGE SCALE GENOMIC DNA]</scope>
    <source>
        <strain evidence="2">CCFEE 5527</strain>
    </source>
</reference>
<accession>A0A1V8SBP2</accession>
<dbReference type="EMBL" id="NAJO01000065">
    <property type="protein sequence ID" value="OQN96493.1"/>
    <property type="molecule type" value="Genomic_DNA"/>
</dbReference>
<dbReference type="Proteomes" id="UP000192596">
    <property type="component" value="Unassembled WGS sequence"/>
</dbReference>
<dbReference type="OrthoDB" id="3635877at2759"/>
<evidence type="ECO:0000313" key="2">
    <source>
        <dbReference type="Proteomes" id="UP000192596"/>
    </source>
</evidence>
<comment type="caution">
    <text evidence="1">The sequence shown here is derived from an EMBL/GenBank/DDBJ whole genome shotgun (WGS) entry which is preliminary data.</text>
</comment>